<feature type="domain" description="Thymidylate kinase-like" evidence="10">
    <location>
        <begin position="9"/>
        <end position="185"/>
    </location>
</feature>
<keyword evidence="6" id="KW-0545">Nucleotide biosynthesis</keyword>
<sequence>KERGALIVFEGCDGAGKTTQCKHIVEHLNQNGQKAEYINFPDRSTPCGSIINSYLKNKVDLPDEGIHLLFAFNRWEAKNKMEKLLNGGTTLIVDRYSYSGVAFSAAKGFDFDWCKAPEQGLHKPDLVIFLSLTPEAQAKRRGFGTERYENTAMQQKAYEMFQRMKDEVWVELNADKNEGDVLKDIIPIVNESIQNSKFKPLKQLW</sequence>
<dbReference type="InterPro" id="IPR027417">
    <property type="entry name" value="P-loop_NTPase"/>
</dbReference>
<dbReference type="InterPro" id="IPR018095">
    <property type="entry name" value="Thymidylate_kin_CS"/>
</dbReference>
<dbReference type="FunFam" id="3.40.50.300:FF:000679">
    <property type="entry name" value="Thymidylate kinase"/>
    <property type="match status" value="1"/>
</dbReference>
<keyword evidence="9" id="KW-0067">ATP-binding</keyword>
<evidence type="ECO:0000256" key="2">
    <source>
        <dbReference type="ARBA" id="ARBA00009776"/>
    </source>
</evidence>
<dbReference type="GO" id="GO:0005634">
    <property type="term" value="C:nucleus"/>
    <property type="evidence" value="ECO:0007669"/>
    <property type="project" value="TreeGrafter"/>
</dbReference>
<feature type="non-terminal residue" evidence="11">
    <location>
        <position position="1"/>
    </location>
</feature>
<dbReference type="PANTHER" id="PTHR10344">
    <property type="entry name" value="THYMIDYLATE KINASE"/>
    <property type="match status" value="1"/>
</dbReference>
<evidence type="ECO:0000256" key="8">
    <source>
        <dbReference type="ARBA" id="ARBA00022777"/>
    </source>
</evidence>
<dbReference type="GO" id="GO:0005739">
    <property type="term" value="C:mitochondrion"/>
    <property type="evidence" value="ECO:0007669"/>
    <property type="project" value="TreeGrafter"/>
</dbReference>
<dbReference type="GO" id="GO:0006233">
    <property type="term" value="P:dTDP biosynthetic process"/>
    <property type="evidence" value="ECO:0007669"/>
    <property type="project" value="InterPro"/>
</dbReference>
<dbReference type="InterPro" id="IPR018094">
    <property type="entry name" value="Thymidylate_kinase"/>
</dbReference>
<dbReference type="HAMAP" id="MF_00165">
    <property type="entry name" value="Thymidylate_kinase"/>
    <property type="match status" value="1"/>
</dbReference>
<dbReference type="SUPFAM" id="SSF52540">
    <property type="entry name" value="P-loop containing nucleoside triphosphate hydrolases"/>
    <property type="match status" value="1"/>
</dbReference>
<evidence type="ECO:0000313" key="11">
    <source>
        <dbReference type="EMBL" id="JAI17353.1"/>
    </source>
</evidence>
<dbReference type="AlphaFoldDB" id="A0A0K8TT74"/>
<dbReference type="GO" id="GO:0006227">
    <property type="term" value="P:dUDP biosynthetic process"/>
    <property type="evidence" value="ECO:0007669"/>
    <property type="project" value="TreeGrafter"/>
</dbReference>
<evidence type="ECO:0000256" key="1">
    <source>
        <dbReference type="ARBA" id="ARBA00004992"/>
    </source>
</evidence>
<dbReference type="PROSITE" id="PS01331">
    <property type="entry name" value="THYMIDYLATE_KINASE"/>
    <property type="match status" value="1"/>
</dbReference>
<protein>
    <recommendedName>
        <fullName evidence="4">Thymidylate kinase</fullName>
        <ecNumber evidence="3">2.7.4.9</ecNumber>
    </recommendedName>
</protein>
<dbReference type="GO" id="GO:0005524">
    <property type="term" value="F:ATP binding"/>
    <property type="evidence" value="ECO:0007669"/>
    <property type="project" value="UniProtKB-KW"/>
</dbReference>
<name>A0A0K8TT74_TABBR</name>
<comment type="similarity">
    <text evidence="2">Belongs to the thymidylate kinase family.</text>
</comment>
<dbReference type="PANTHER" id="PTHR10344:SF1">
    <property type="entry name" value="THYMIDYLATE KINASE"/>
    <property type="match status" value="1"/>
</dbReference>
<dbReference type="GO" id="GO:0005829">
    <property type="term" value="C:cytosol"/>
    <property type="evidence" value="ECO:0007669"/>
    <property type="project" value="TreeGrafter"/>
</dbReference>
<dbReference type="EC" id="2.7.4.9" evidence="3"/>
<evidence type="ECO:0000256" key="6">
    <source>
        <dbReference type="ARBA" id="ARBA00022727"/>
    </source>
</evidence>
<dbReference type="GO" id="GO:0006235">
    <property type="term" value="P:dTTP biosynthetic process"/>
    <property type="evidence" value="ECO:0007669"/>
    <property type="project" value="TreeGrafter"/>
</dbReference>
<dbReference type="Gene3D" id="3.40.50.300">
    <property type="entry name" value="P-loop containing nucleotide triphosphate hydrolases"/>
    <property type="match status" value="1"/>
</dbReference>
<dbReference type="CDD" id="cd01672">
    <property type="entry name" value="TMPK"/>
    <property type="match status" value="1"/>
</dbReference>
<dbReference type="InterPro" id="IPR039430">
    <property type="entry name" value="Thymidylate_kin-like_dom"/>
</dbReference>
<keyword evidence="5" id="KW-0808">Transferase</keyword>
<dbReference type="Pfam" id="PF02223">
    <property type="entry name" value="Thymidylate_kin"/>
    <property type="match status" value="1"/>
</dbReference>
<keyword evidence="7" id="KW-0547">Nucleotide-binding</keyword>
<organism evidence="11">
    <name type="scientific">Tabanus bromius</name>
    <name type="common">Band-eyed brown horse fly</name>
    <dbReference type="NCBI Taxonomy" id="304241"/>
    <lineage>
        <taxon>Eukaryota</taxon>
        <taxon>Metazoa</taxon>
        <taxon>Ecdysozoa</taxon>
        <taxon>Arthropoda</taxon>
        <taxon>Hexapoda</taxon>
        <taxon>Insecta</taxon>
        <taxon>Pterygota</taxon>
        <taxon>Neoptera</taxon>
        <taxon>Endopterygota</taxon>
        <taxon>Diptera</taxon>
        <taxon>Brachycera</taxon>
        <taxon>Tabanomorpha</taxon>
        <taxon>Tabanoidea</taxon>
        <taxon>Tabanidae</taxon>
        <taxon>Tabanus</taxon>
    </lineage>
</organism>
<dbReference type="GO" id="GO:0004798">
    <property type="term" value="F:dTMP kinase activity"/>
    <property type="evidence" value="ECO:0007669"/>
    <property type="project" value="UniProtKB-EC"/>
</dbReference>
<comment type="pathway">
    <text evidence="1">Pyrimidine metabolism; dTTP biosynthesis.</text>
</comment>
<evidence type="ECO:0000256" key="7">
    <source>
        <dbReference type="ARBA" id="ARBA00022741"/>
    </source>
</evidence>
<keyword evidence="8 11" id="KW-0418">Kinase</keyword>
<evidence type="ECO:0000256" key="4">
    <source>
        <dbReference type="ARBA" id="ARBA00017144"/>
    </source>
</evidence>
<accession>A0A0K8TT74</accession>
<reference evidence="11" key="1">
    <citation type="journal article" date="2015" name="Insect Biochem. Mol. Biol.">
        <title>An insight into the sialome of the horse fly, Tabanus bromius.</title>
        <authorList>
            <person name="Ribeiro J.M."/>
            <person name="Kazimirova M."/>
            <person name="Takac P."/>
            <person name="Andersen J.F."/>
            <person name="Francischetti I.M."/>
        </authorList>
    </citation>
    <scope>NUCLEOTIDE SEQUENCE</scope>
</reference>
<dbReference type="EMBL" id="GDAI01000250">
    <property type="protein sequence ID" value="JAI17353.1"/>
    <property type="molecule type" value="mRNA"/>
</dbReference>
<evidence type="ECO:0000256" key="3">
    <source>
        <dbReference type="ARBA" id="ARBA00012980"/>
    </source>
</evidence>
<evidence type="ECO:0000259" key="10">
    <source>
        <dbReference type="Pfam" id="PF02223"/>
    </source>
</evidence>
<dbReference type="GO" id="GO:0004550">
    <property type="term" value="F:nucleoside diphosphate kinase activity"/>
    <property type="evidence" value="ECO:0007669"/>
    <property type="project" value="TreeGrafter"/>
</dbReference>
<proteinExistence type="evidence at transcript level"/>
<dbReference type="NCBIfam" id="TIGR00041">
    <property type="entry name" value="DTMP_kinase"/>
    <property type="match status" value="1"/>
</dbReference>
<evidence type="ECO:0000256" key="9">
    <source>
        <dbReference type="ARBA" id="ARBA00022840"/>
    </source>
</evidence>
<evidence type="ECO:0000256" key="5">
    <source>
        <dbReference type="ARBA" id="ARBA00022679"/>
    </source>
</evidence>